<protein>
    <submittedName>
        <fullName evidence="1">Uncharacterized protein</fullName>
    </submittedName>
</protein>
<organism evidence="1 2">
    <name type="scientific">Bonamia ostreae</name>
    <dbReference type="NCBI Taxonomy" id="126728"/>
    <lineage>
        <taxon>Eukaryota</taxon>
        <taxon>Sar</taxon>
        <taxon>Rhizaria</taxon>
        <taxon>Endomyxa</taxon>
        <taxon>Ascetosporea</taxon>
        <taxon>Haplosporida</taxon>
        <taxon>Bonamia</taxon>
    </lineage>
</organism>
<dbReference type="Proteomes" id="UP001439008">
    <property type="component" value="Unassembled WGS sequence"/>
</dbReference>
<evidence type="ECO:0000313" key="2">
    <source>
        <dbReference type="Proteomes" id="UP001439008"/>
    </source>
</evidence>
<comment type="caution">
    <text evidence="1">The sequence shown here is derived from an EMBL/GenBank/DDBJ whole genome shotgun (WGS) entry which is preliminary data.</text>
</comment>
<dbReference type="EMBL" id="JBDODL010000019">
    <property type="protein sequence ID" value="MES1918138.1"/>
    <property type="molecule type" value="Genomic_DNA"/>
</dbReference>
<gene>
    <name evidence="1" type="ORF">MHBO_000152</name>
</gene>
<keyword evidence="2" id="KW-1185">Reference proteome</keyword>
<evidence type="ECO:0000313" key="1">
    <source>
        <dbReference type="EMBL" id="MES1918138.1"/>
    </source>
</evidence>
<reference evidence="1 2" key="1">
    <citation type="journal article" date="2024" name="BMC Biol.">
        <title>Comparative genomics of Ascetosporea gives new insight into the evolutionary basis for animal parasitism in Rhizaria.</title>
        <authorList>
            <person name="Hiltunen Thoren M."/>
            <person name="Onut-Brannstrom I."/>
            <person name="Alfjorden A."/>
            <person name="Peckova H."/>
            <person name="Swords F."/>
            <person name="Hooper C."/>
            <person name="Holzer A.S."/>
            <person name="Bass D."/>
            <person name="Burki F."/>
        </authorList>
    </citation>
    <scope>NUCLEOTIDE SEQUENCE [LARGE SCALE GENOMIC DNA]</scope>
    <source>
        <strain evidence="1">20-A016</strain>
    </source>
</reference>
<name>A0ABV2AEK0_9EUKA</name>
<proteinExistence type="predicted"/>
<accession>A0ABV2AEK0</accession>
<sequence length="391" mass="44728">MPKTLMDIQDLLPDVIRAMNDLQTEFTYENMVNLLNKLEKIPDIHLLHQRDILATLRCFTDLLAGDITVEKLEKTLYISDEDLKRALDRLISCINVGTSEAILVKALKSAIYLLKYSILSLLQSDKIIIKIKFGIIPGCPKTIVKCKLRELKKYAQKLPGTCTFELILLLLKQVDSPPVCKTAKEELVTVVESLRDVYPFDKDDGFTKKKLEYAKNHVSDSSIQDSLKDLLDKKFPASAGIAVTSSIWHFLEKSICQLFDSSPVYLKRGIVDNLIDVVVVDTTAFLDKVVRMTKELSNFGYELSSIVERFQLLVSANNNNNLNFILDVLALDYHKRQMKEKKSTKIDYYKDTRYFKRVHSELDGKAFEPLITTAIIIVEKIRIRGAFIMFF</sequence>